<evidence type="ECO:0000313" key="2">
    <source>
        <dbReference type="Proteomes" id="UP000295832"/>
    </source>
</evidence>
<reference evidence="1 2" key="1">
    <citation type="submission" date="2019-03" db="EMBL/GenBank/DDBJ databases">
        <title>Subsurface microbial communities from deep shales in Ohio and West Virginia, USA.</title>
        <authorList>
            <person name="Wrighton K."/>
        </authorList>
    </citation>
    <scope>NUCLEOTIDE SEQUENCE [LARGE SCALE GENOMIC DNA]</scope>
    <source>
        <strain evidence="1 2">MSL 6dP</strain>
    </source>
</reference>
<name>A0A4R8GYP0_9FIRM</name>
<protein>
    <submittedName>
        <fullName evidence="1">L-ascorbate metabolism protein UlaG (Beta-lactamase superfamily)</fullName>
    </submittedName>
</protein>
<dbReference type="Gene3D" id="3.60.15.10">
    <property type="entry name" value="Ribonuclease Z/Hydroxyacylglutathione hydrolase-like"/>
    <property type="match status" value="1"/>
</dbReference>
<accession>A0A4R8GYP0</accession>
<dbReference type="AlphaFoldDB" id="A0A4R8GYP0"/>
<proteinExistence type="predicted"/>
<organism evidence="1 2">
    <name type="scientific">Orenia marismortui</name>
    <dbReference type="NCBI Taxonomy" id="46469"/>
    <lineage>
        <taxon>Bacteria</taxon>
        <taxon>Bacillati</taxon>
        <taxon>Bacillota</taxon>
        <taxon>Clostridia</taxon>
        <taxon>Halanaerobiales</taxon>
        <taxon>Halobacteroidaceae</taxon>
        <taxon>Orenia</taxon>
    </lineage>
</organism>
<dbReference type="RefSeq" id="WP_134116567.1">
    <property type="nucleotide sequence ID" value="NZ_SOEG01000012.1"/>
</dbReference>
<comment type="caution">
    <text evidence="1">The sequence shown here is derived from an EMBL/GenBank/DDBJ whole genome shotgun (WGS) entry which is preliminary data.</text>
</comment>
<dbReference type="PANTHER" id="PTHR42967">
    <property type="entry name" value="METAL DEPENDENT HYDROLASE"/>
    <property type="match status" value="1"/>
</dbReference>
<dbReference type="SUPFAM" id="SSF56281">
    <property type="entry name" value="Metallo-hydrolase/oxidoreductase"/>
    <property type="match status" value="1"/>
</dbReference>
<sequence>MVRDKEAIIHHLFHSGVAIKTSNHFLIFDYYNDTPKKGIRKIDNGVISKKDLNKEENPIVFVTHSHHDHFNPIIFEWEKWNEDITYILSDDIEVEEEDNRYIMKKYQEINWANDIYIKTYGTTDQGLSYYVEVDGLNIFHSGDLNWWHWKKFSSEKQKVEEEDYKREIEKLKEKDVDIAFVPVDPRLEEFYHLAGRYFAETIKPKLLIPIHFSDNYAITKNFSKEIKDLQVDGAIIEKRGEKMRFRKSY</sequence>
<evidence type="ECO:0000313" key="1">
    <source>
        <dbReference type="EMBL" id="TDX51508.1"/>
    </source>
</evidence>
<dbReference type="PANTHER" id="PTHR42967:SF1">
    <property type="entry name" value="MBL FOLD METALLO-HYDROLASE"/>
    <property type="match status" value="1"/>
</dbReference>
<dbReference type="STRING" id="926561.GCA_000379025_00127"/>
<dbReference type="InterPro" id="IPR036866">
    <property type="entry name" value="RibonucZ/Hydroxyglut_hydro"/>
</dbReference>
<dbReference type="EMBL" id="SOEG01000012">
    <property type="protein sequence ID" value="TDX51508.1"/>
    <property type="molecule type" value="Genomic_DNA"/>
</dbReference>
<keyword evidence="2" id="KW-1185">Reference proteome</keyword>
<gene>
    <name evidence="1" type="ORF">C7959_1128</name>
</gene>
<dbReference type="Proteomes" id="UP000295832">
    <property type="component" value="Unassembled WGS sequence"/>
</dbReference>